<proteinExistence type="predicted"/>
<comment type="caution">
    <text evidence="3">The sequence shown here is derived from an EMBL/GenBank/DDBJ whole genome shotgun (WGS) entry which is preliminary data.</text>
</comment>
<feature type="chain" id="PRO_5045405400" evidence="2">
    <location>
        <begin position="19"/>
        <end position="213"/>
    </location>
</feature>
<evidence type="ECO:0000313" key="4">
    <source>
        <dbReference type="Proteomes" id="UP001437256"/>
    </source>
</evidence>
<name>A0ABR3A9V1_9AGAR</name>
<reference evidence="3 4" key="1">
    <citation type="submission" date="2024-05" db="EMBL/GenBank/DDBJ databases">
        <title>A draft genome resource for the thread blight pathogen Marasmius tenuissimus strain MS-2.</title>
        <authorList>
            <person name="Yulfo-Soto G.E."/>
            <person name="Baruah I.K."/>
            <person name="Amoako-Attah I."/>
            <person name="Bukari Y."/>
            <person name="Meinhardt L.W."/>
            <person name="Bailey B.A."/>
            <person name="Cohen S.P."/>
        </authorList>
    </citation>
    <scope>NUCLEOTIDE SEQUENCE [LARGE SCALE GENOMIC DNA]</scope>
    <source>
        <strain evidence="3 4">MS-2</strain>
    </source>
</reference>
<keyword evidence="4" id="KW-1185">Reference proteome</keyword>
<dbReference type="Proteomes" id="UP001437256">
    <property type="component" value="Unassembled WGS sequence"/>
</dbReference>
<feature type="signal peptide" evidence="2">
    <location>
        <begin position="1"/>
        <end position="18"/>
    </location>
</feature>
<sequence>MRFASLVALAAVVAVVSAAPPGEAEPQALEARKNIDRPNPAGLDHCPGRPIGDADRCTFEKQGDLPARRIWFQLGAPVANCDNPNAPAITTEVGGEVKREDTWEHTNKAEISLDGIKISGEAGWSQTTGVTARQLITVTVPPGKQRVAVVGILHNESRGRIRLNYGDRSGDPGKNDYHYIWYANDIVSSQPTDDHEFDAREVNCGQKLNLATL</sequence>
<gene>
    <name evidence="3" type="ORF">AAF712_002315</name>
</gene>
<evidence type="ECO:0000313" key="3">
    <source>
        <dbReference type="EMBL" id="KAL0070483.1"/>
    </source>
</evidence>
<evidence type="ECO:0000256" key="1">
    <source>
        <dbReference type="SAM" id="MobiDB-lite"/>
    </source>
</evidence>
<protein>
    <submittedName>
        <fullName evidence="3">Uncharacterized protein</fullName>
    </submittedName>
</protein>
<accession>A0ABR3A9V1</accession>
<keyword evidence="2" id="KW-0732">Signal</keyword>
<dbReference type="EMBL" id="JBBXMP010000006">
    <property type="protein sequence ID" value="KAL0070483.1"/>
    <property type="molecule type" value="Genomic_DNA"/>
</dbReference>
<evidence type="ECO:0000256" key="2">
    <source>
        <dbReference type="SAM" id="SignalP"/>
    </source>
</evidence>
<organism evidence="3 4">
    <name type="scientific">Marasmius tenuissimus</name>
    <dbReference type="NCBI Taxonomy" id="585030"/>
    <lineage>
        <taxon>Eukaryota</taxon>
        <taxon>Fungi</taxon>
        <taxon>Dikarya</taxon>
        <taxon>Basidiomycota</taxon>
        <taxon>Agaricomycotina</taxon>
        <taxon>Agaricomycetes</taxon>
        <taxon>Agaricomycetidae</taxon>
        <taxon>Agaricales</taxon>
        <taxon>Marasmiineae</taxon>
        <taxon>Marasmiaceae</taxon>
        <taxon>Marasmius</taxon>
    </lineage>
</organism>
<feature type="region of interest" description="Disordered" evidence="1">
    <location>
        <begin position="21"/>
        <end position="49"/>
    </location>
</feature>